<accession>A0ABP9MJY7</accession>
<reference evidence="2" key="1">
    <citation type="journal article" date="2019" name="Int. J. Syst. Evol. Microbiol.">
        <title>The Global Catalogue of Microorganisms (GCM) 10K type strain sequencing project: providing services to taxonomists for standard genome sequencing and annotation.</title>
        <authorList>
            <consortium name="The Broad Institute Genomics Platform"/>
            <consortium name="The Broad Institute Genome Sequencing Center for Infectious Disease"/>
            <person name="Wu L."/>
            <person name="Ma J."/>
        </authorList>
    </citation>
    <scope>NUCLEOTIDE SEQUENCE [LARGE SCALE GENOMIC DNA]</scope>
    <source>
        <strain evidence="2">JCM 18019</strain>
    </source>
</reference>
<proteinExistence type="predicted"/>
<sequence>MKKIVYLSIFVGIKVFCQVGINTSSPTNMLHIKGNGVSDALRIEGIRSGASNLENLVSTSSGIVKRQNLNTVSAVRVSGNLDMPVNNTIYGTNATSTPIKEFDNLNEFSGNAFTASQTGLYFVTLSILYPQRSATLDHGDGYSAYAYINLPFSPAFHVTKVVPPENGLSMVGQNANAKAVIKLNAGQTISFYGLMYGSTGNMTGATYKINIVRID</sequence>
<keyword evidence="2" id="KW-1185">Reference proteome</keyword>
<dbReference type="RefSeq" id="WP_345206660.1">
    <property type="nucleotide sequence ID" value="NZ_BAABHX010000006.1"/>
</dbReference>
<organism evidence="1 2">
    <name type="scientific">Chryseobacterium ginsengisoli</name>
    <dbReference type="NCBI Taxonomy" id="363853"/>
    <lineage>
        <taxon>Bacteria</taxon>
        <taxon>Pseudomonadati</taxon>
        <taxon>Bacteroidota</taxon>
        <taxon>Flavobacteriia</taxon>
        <taxon>Flavobacteriales</taxon>
        <taxon>Weeksellaceae</taxon>
        <taxon>Chryseobacterium group</taxon>
        <taxon>Chryseobacterium</taxon>
    </lineage>
</organism>
<name>A0ABP9MJY7_9FLAO</name>
<gene>
    <name evidence="1" type="ORF">GCM10023210_33380</name>
</gene>
<evidence type="ECO:0000313" key="1">
    <source>
        <dbReference type="EMBL" id="GAA5097885.1"/>
    </source>
</evidence>
<comment type="caution">
    <text evidence="1">The sequence shown here is derived from an EMBL/GenBank/DDBJ whole genome shotgun (WGS) entry which is preliminary data.</text>
</comment>
<dbReference type="Proteomes" id="UP001500353">
    <property type="component" value="Unassembled WGS sequence"/>
</dbReference>
<evidence type="ECO:0000313" key="2">
    <source>
        <dbReference type="Proteomes" id="UP001500353"/>
    </source>
</evidence>
<dbReference type="EMBL" id="BAABHX010000006">
    <property type="protein sequence ID" value="GAA5097885.1"/>
    <property type="molecule type" value="Genomic_DNA"/>
</dbReference>
<protein>
    <recommendedName>
        <fullName evidence="3">C1q domain-containing protein</fullName>
    </recommendedName>
</protein>
<evidence type="ECO:0008006" key="3">
    <source>
        <dbReference type="Google" id="ProtNLM"/>
    </source>
</evidence>